<evidence type="ECO:0000259" key="2">
    <source>
        <dbReference type="SMART" id="SM00998"/>
    </source>
</evidence>
<feature type="domain" description="Adenylosuccinate lyase C-terminal" evidence="2">
    <location>
        <begin position="393"/>
        <end position="472"/>
    </location>
</feature>
<reference evidence="3 4" key="1">
    <citation type="submission" date="2015-01" db="EMBL/GenBank/DDBJ databases">
        <title>The Genome Sequence of Fonsecaea pedrosoi CBS 271.37.</title>
        <authorList>
            <consortium name="The Broad Institute Genomics Platform"/>
            <person name="Cuomo C."/>
            <person name="de Hoog S."/>
            <person name="Gorbushina A."/>
            <person name="Stielow B."/>
            <person name="Teixiera M."/>
            <person name="Abouelleil A."/>
            <person name="Chapman S.B."/>
            <person name="Priest M."/>
            <person name="Young S.K."/>
            <person name="Wortman J."/>
            <person name="Nusbaum C."/>
            <person name="Birren B."/>
        </authorList>
    </citation>
    <scope>NUCLEOTIDE SEQUENCE [LARGE SCALE GENOMIC DNA]</scope>
    <source>
        <strain evidence="3 4">CBS 271.37</strain>
    </source>
</reference>
<dbReference type="Gene3D" id="1.20.200.10">
    <property type="entry name" value="Fumarase/aspartase (Central domain)"/>
    <property type="match status" value="1"/>
</dbReference>
<dbReference type="Pfam" id="PF00206">
    <property type="entry name" value="Lyase_1"/>
    <property type="match status" value="1"/>
</dbReference>
<dbReference type="PANTHER" id="PTHR43172">
    <property type="entry name" value="ADENYLOSUCCINATE LYASE"/>
    <property type="match status" value="1"/>
</dbReference>
<dbReference type="VEuPathDB" id="FungiDB:Z517_00151"/>
<dbReference type="STRING" id="1442368.A0A0D2GUU1"/>
<dbReference type="Gene3D" id="1.10.40.30">
    <property type="entry name" value="Fumarase/aspartase (C-terminal domain)"/>
    <property type="match status" value="1"/>
</dbReference>
<keyword evidence="3" id="KW-0413">Isomerase</keyword>
<gene>
    <name evidence="3" type="ORF">Z517_00151</name>
</gene>
<protein>
    <submittedName>
        <fullName evidence="3">3-carboxy-cis,cis-muconate cycloisomerase</fullName>
    </submittedName>
</protein>
<dbReference type="HOGENOM" id="CLU_030949_3_1_1"/>
<dbReference type="CDD" id="cd01597">
    <property type="entry name" value="pCLME"/>
    <property type="match status" value="1"/>
</dbReference>
<dbReference type="AlphaFoldDB" id="A0A0D2GUU1"/>
<organism evidence="3 4">
    <name type="scientific">Fonsecaea pedrosoi CBS 271.37</name>
    <dbReference type="NCBI Taxonomy" id="1442368"/>
    <lineage>
        <taxon>Eukaryota</taxon>
        <taxon>Fungi</taxon>
        <taxon>Dikarya</taxon>
        <taxon>Ascomycota</taxon>
        <taxon>Pezizomycotina</taxon>
        <taxon>Eurotiomycetes</taxon>
        <taxon>Chaetothyriomycetidae</taxon>
        <taxon>Chaetothyriales</taxon>
        <taxon>Herpotrichiellaceae</taxon>
        <taxon>Fonsecaea</taxon>
    </lineage>
</organism>
<keyword evidence="4" id="KW-1185">Reference proteome</keyword>
<dbReference type="GeneID" id="25299641"/>
<dbReference type="InterPro" id="IPR019468">
    <property type="entry name" value="AdenyloSucc_lyase_C"/>
</dbReference>
<dbReference type="InterPro" id="IPR008948">
    <property type="entry name" value="L-Aspartase-like"/>
</dbReference>
<accession>A0A0D2GUU1</accession>
<evidence type="ECO:0000313" key="3">
    <source>
        <dbReference type="EMBL" id="KIW84763.1"/>
    </source>
</evidence>
<dbReference type="SMART" id="SM00998">
    <property type="entry name" value="ADSL_C"/>
    <property type="match status" value="1"/>
</dbReference>
<dbReference type="PANTHER" id="PTHR43172:SF2">
    <property type="entry name" value="ADENYLOSUCCINATE LYASE C-TERMINAL DOMAIN-CONTAINING PROTEIN"/>
    <property type="match status" value="1"/>
</dbReference>
<dbReference type="PRINTS" id="PR00145">
    <property type="entry name" value="ARGSUCLYASE"/>
</dbReference>
<dbReference type="Proteomes" id="UP000053029">
    <property type="component" value="Unassembled WGS sequence"/>
</dbReference>
<sequence length="476" mass="51766">MLVSKLHIRLNSPSVRQTLTRHCRQMSGVSAIDSRVFRNLFGTEQIRKVFSDTAYLERCVEVEVALAKAQARAKIIPQDAADQIASKARASSLDLSRLSDETEIVGYPILPLVRQLATMCGDYAGKYLHWGATTQDIMDTASMLQIRSGLSIVEIELDRVIKATESLAEKYKNTPMAGRTHLQHALPVTFGYKCAVWLSSLHRHRERLRQVQPRALMVQYGGAAGTLASLGAGEEGIVVRKELAKEIGLADPPISWHVARDGIAETLNLLALIGGTVGKIALDLMIMCSNEFAEVAEPFVPHRGASSTMPQKRNPISSELMLAASKVLRSNAGLGLDAMVADFERASGPWHLEWIAVPESFTVAVGALHQAAFALSGLVVDERQMLTNLNSTAGLIVGEAVMMGLAPFIGRQKAHDVVYQACQDAVQDKTSLLEALSRDKSIVDALGMDELGKLCDPVNYLGSSTRMVDDVLALRK</sequence>
<dbReference type="OrthoDB" id="406045at2759"/>
<dbReference type="InterPro" id="IPR000362">
    <property type="entry name" value="Fumarate_lyase_fam"/>
</dbReference>
<proteinExistence type="inferred from homology"/>
<dbReference type="InterPro" id="IPR022761">
    <property type="entry name" value="Fumarate_lyase_N"/>
</dbReference>
<dbReference type="GO" id="GO:0016853">
    <property type="term" value="F:isomerase activity"/>
    <property type="evidence" value="ECO:0007669"/>
    <property type="project" value="UniProtKB-KW"/>
</dbReference>
<comment type="similarity">
    <text evidence="1">Belongs to the class-II fumarase/aspartase family.</text>
</comment>
<dbReference type="SUPFAM" id="SSF48557">
    <property type="entry name" value="L-aspartase-like"/>
    <property type="match status" value="1"/>
</dbReference>
<dbReference type="PRINTS" id="PR00149">
    <property type="entry name" value="FUMRATELYASE"/>
</dbReference>
<name>A0A0D2GUU1_9EURO</name>
<evidence type="ECO:0000256" key="1">
    <source>
        <dbReference type="ARBA" id="ARBA00034772"/>
    </source>
</evidence>
<dbReference type="Pfam" id="PF10397">
    <property type="entry name" value="ADSL_C"/>
    <property type="match status" value="1"/>
</dbReference>
<dbReference type="EMBL" id="KN846969">
    <property type="protein sequence ID" value="KIW84763.1"/>
    <property type="molecule type" value="Genomic_DNA"/>
</dbReference>
<evidence type="ECO:0000313" key="4">
    <source>
        <dbReference type="Proteomes" id="UP000053029"/>
    </source>
</evidence>
<dbReference type="RefSeq" id="XP_013288571.1">
    <property type="nucleotide sequence ID" value="XM_013433117.1"/>
</dbReference>